<keyword evidence="3" id="KW-1185">Reference proteome</keyword>
<sequence length="42" mass="4725">MGNRDTKVSDLCKELGITRTTLYRYIGPNGDLRENGKQVLKA</sequence>
<evidence type="ECO:0000313" key="3">
    <source>
        <dbReference type="Proteomes" id="UP000294325"/>
    </source>
</evidence>
<dbReference type="Pfam" id="PF02796">
    <property type="entry name" value="HTH_7"/>
    <property type="match status" value="1"/>
</dbReference>
<accession>A0A4P7C0V3</accession>
<dbReference type="AlphaFoldDB" id="A0A4P7C0V3"/>
<dbReference type="EMBL" id="CP038033">
    <property type="protein sequence ID" value="QBQ56218.1"/>
    <property type="molecule type" value="Genomic_DNA"/>
</dbReference>
<dbReference type="GO" id="GO:0000150">
    <property type="term" value="F:DNA strand exchange activity"/>
    <property type="evidence" value="ECO:0007669"/>
    <property type="project" value="InterPro"/>
</dbReference>
<dbReference type="InterPro" id="IPR006120">
    <property type="entry name" value="Resolvase_HTH_dom"/>
</dbReference>
<dbReference type="Proteomes" id="UP000294325">
    <property type="component" value="Chromosome"/>
</dbReference>
<dbReference type="OrthoDB" id="9797501at2"/>
<organism evidence="2 3">
    <name type="scientific">Nitrosococcus wardiae</name>
    <dbReference type="NCBI Taxonomy" id="1814290"/>
    <lineage>
        <taxon>Bacteria</taxon>
        <taxon>Pseudomonadati</taxon>
        <taxon>Pseudomonadota</taxon>
        <taxon>Gammaproteobacteria</taxon>
        <taxon>Chromatiales</taxon>
        <taxon>Chromatiaceae</taxon>
        <taxon>Nitrosococcus</taxon>
    </lineage>
</organism>
<dbReference type="SUPFAM" id="SSF46689">
    <property type="entry name" value="Homeodomain-like"/>
    <property type="match status" value="1"/>
</dbReference>
<proteinExistence type="predicted"/>
<protein>
    <recommendedName>
        <fullName evidence="1">Resolvase HTH domain-containing protein</fullName>
    </recommendedName>
</protein>
<evidence type="ECO:0000259" key="1">
    <source>
        <dbReference type="Pfam" id="PF02796"/>
    </source>
</evidence>
<dbReference type="GO" id="GO:0003677">
    <property type="term" value="F:DNA binding"/>
    <property type="evidence" value="ECO:0007669"/>
    <property type="project" value="InterPro"/>
</dbReference>
<dbReference type="KEGG" id="nwr:E3U44_18215"/>
<reference evidence="2 3" key="1">
    <citation type="submission" date="2019-03" db="EMBL/GenBank/DDBJ databases">
        <title>The genome sequence of Nitrosococcus wardiae strain D1FHST reveals the archetypal metabolic capacity of ammonia-oxidizing Gammaproteobacteria.</title>
        <authorList>
            <person name="Wang L."/>
            <person name="Lim C.K."/>
            <person name="Hanson T.E."/>
            <person name="Dang H."/>
            <person name="Klotz M.G."/>
        </authorList>
    </citation>
    <scope>NUCLEOTIDE SEQUENCE [LARGE SCALE GENOMIC DNA]</scope>
    <source>
        <strain evidence="2 3">D1FHS</strain>
    </source>
</reference>
<name>A0A4P7C0V3_9GAMM</name>
<gene>
    <name evidence="2" type="ORF">E3U44_18215</name>
</gene>
<evidence type="ECO:0000313" key="2">
    <source>
        <dbReference type="EMBL" id="QBQ56218.1"/>
    </source>
</evidence>
<feature type="domain" description="Resolvase HTH" evidence="1">
    <location>
        <begin position="6"/>
        <end position="25"/>
    </location>
</feature>
<dbReference type="InterPro" id="IPR009057">
    <property type="entry name" value="Homeodomain-like_sf"/>
</dbReference>